<feature type="region of interest" description="Disordered" evidence="7">
    <location>
        <begin position="334"/>
        <end position="364"/>
    </location>
</feature>
<feature type="region of interest" description="Disordered" evidence="7">
    <location>
        <begin position="449"/>
        <end position="478"/>
    </location>
</feature>
<dbReference type="PaxDb" id="284590-Q6CSZ1"/>
<feature type="region of interest" description="Disordered" evidence="7">
    <location>
        <begin position="145"/>
        <end position="195"/>
    </location>
</feature>
<reference evidence="9 10" key="1">
    <citation type="journal article" date="2004" name="Nature">
        <title>Genome evolution in yeasts.</title>
        <authorList>
            <consortium name="Genolevures"/>
            <person name="Dujon B."/>
            <person name="Sherman D."/>
            <person name="Fischer G."/>
            <person name="Durrens P."/>
            <person name="Casaregola S."/>
            <person name="Lafontaine I."/>
            <person name="de Montigny J."/>
            <person name="Marck C."/>
            <person name="Neuveglise C."/>
            <person name="Talla E."/>
            <person name="Goffard N."/>
            <person name="Frangeul L."/>
            <person name="Aigle M."/>
            <person name="Anthouard V."/>
            <person name="Babour A."/>
            <person name="Barbe V."/>
            <person name="Barnay S."/>
            <person name="Blanchin S."/>
            <person name="Beckerich J.M."/>
            <person name="Beyne E."/>
            <person name="Bleykasten C."/>
            <person name="Boisrame A."/>
            <person name="Boyer J."/>
            <person name="Cattolico L."/>
            <person name="Confanioleri F."/>
            <person name="de Daruvar A."/>
            <person name="Despons L."/>
            <person name="Fabre E."/>
            <person name="Fairhead C."/>
            <person name="Ferry-Dumazet H."/>
            <person name="Groppi A."/>
            <person name="Hantraye F."/>
            <person name="Hennequin C."/>
            <person name="Jauniaux N."/>
            <person name="Joyet P."/>
            <person name="Kachouri R."/>
            <person name="Kerrest A."/>
            <person name="Koszul R."/>
            <person name="Lemaire M."/>
            <person name="Lesur I."/>
            <person name="Ma L."/>
            <person name="Muller H."/>
            <person name="Nicaud J.M."/>
            <person name="Nikolski M."/>
            <person name="Oztas S."/>
            <person name="Ozier-Kalogeropoulos O."/>
            <person name="Pellenz S."/>
            <person name="Potier S."/>
            <person name="Richard G.F."/>
            <person name="Straub M.L."/>
            <person name="Suleau A."/>
            <person name="Swennene D."/>
            <person name="Tekaia F."/>
            <person name="Wesolowski-Louvel M."/>
            <person name="Westhof E."/>
            <person name="Wirth B."/>
            <person name="Zeniou-Meyer M."/>
            <person name="Zivanovic I."/>
            <person name="Bolotin-Fukuhara M."/>
            <person name="Thierry A."/>
            <person name="Bouchier C."/>
            <person name="Caudron B."/>
            <person name="Scarpelli C."/>
            <person name="Gaillardin C."/>
            <person name="Weissenbach J."/>
            <person name="Wincker P."/>
            <person name="Souciet J.L."/>
        </authorList>
    </citation>
    <scope>NUCLEOTIDE SEQUENCE [LARGE SCALE GENOMIC DNA]</scope>
    <source>
        <strain evidence="10">ATCC 8585 / CBS 2359 / DSM 70799 / NBRC 1267 / NRRL Y-1140 / WM37</strain>
    </source>
</reference>
<feature type="domain" description="ENTH" evidence="8">
    <location>
        <begin position="11"/>
        <end position="144"/>
    </location>
</feature>
<dbReference type="InterPro" id="IPR003903">
    <property type="entry name" value="UIM_dom"/>
</dbReference>
<dbReference type="SMART" id="SM00273">
    <property type="entry name" value="ENTH"/>
    <property type="match status" value="1"/>
</dbReference>
<dbReference type="SUPFAM" id="SSF48464">
    <property type="entry name" value="ENTH/VHS domain"/>
    <property type="match status" value="1"/>
</dbReference>
<dbReference type="GO" id="GO:0007015">
    <property type="term" value="P:actin filament organization"/>
    <property type="evidence" value="ECO:0007669"/>
    <property type="project" value="TreeGrafter"/>
</dbReference>
<evidence type="ECO:0000256" key="6">
    <source>
        <dbReference type="ARBA" id="ARBA00023121"/>
    </source>
</evidence>
<dbReference type="eggNOG" id="KOG2056">
    <property type="taxonomic scope" value="Eukaryota"/>
</dbReference>
<proteinExistence type="inferred from homology"/>
<keyword evidence="4" id="KW-0963">Cytoplasm</keyword>
<feature type="compositionally biased region" description="Basic and acidic residues" evidence="7">
    <location>
        <begin position="169"/>
        <end position="186"/>
    </location>
</feature>
<keyword evidence="5" id="KW-0597">Phosphoprotein</keyword>
<dbReference type="AlphaFoldDB" id="Q6CSZ1"/>
<evidence type="ECO:0000256" key="2">
    <source>
        <dbReference type="ARBA" id="ARBA00004496"/>
    </source>
</evidence>
<dbReference type="EMBL" id="CR382123">
    <property type="protein sequence ID" value="CAH01799.1"/>
    <property type="molecule type" value="Genomic_DNA"/>
</dbReference>
<dbReference type="HOGENOM" id="CLU_012678_0_1_1"/>
<dbReference type="PROSITE" id="PS50330">
    <property type="entry name" value="UIM"/>
    <property type="match status" value="1"/>
</dbReference>
<feature type="compositionally biased region" description="Basic residues" evidence="7">
    <location>
        <begin position="147"/>
        <end position="158"/>
    </location>
</feature>
<dbReference type="PROSITE" id="PS50942">
    <property type="entry name" value="ENTH"/>
    <property type="match status" value="1"/>
</dbReference>
<evidence type="ECO:0000256" key="4">
    <source>
        <dbReference type="ARBA" id="ARBA00022490"/>
    </source>
</evidence>
<dbReference type="GO" id="GO:0030276">
    <property type="term" value="F:clathrin binding"/>
    <property type="evidence" value="ECO:0007669"/>
    <property type="project" value="TreeGrafter"/>
</dbReference>
<comment type="similarity">
    <text evidence="3">Belongs to the epsin family.</text>
</comment>
<dbReference type="GO" id="GO:0006897">
    <property type="term" value="P:endocytosis"/>
    <property type="evidence" value="ECO:0007669"/>
    <property type="project" value="TreeGrafter"/>
</dbReference>
<keyword evidence="6" id="KW-0446">Lipid-binding</keyword>
<dbReference type="InterPro" id="IPR008942">
    <property type="entry name" value="ENTH_VHS"/>
</dbReference>
<name>Q6CSZ1_KLULA</name>
<dbReference type="Proteomes" id="UP000000598">
    <property type="component" value="Chromosome C"/>
</dbReference>
<evidence type="ECO:0000256" key="1">
    <source>
        <dbReference type="ARBA" id="ARBA00004170"/>
    </source>
</evidence>
<organism evidence="9 10">
    <name type="scientific">Kluyveromyces lactis (strain ATCC 8585 / CBS 2359 / DSM 70799 / NBRC 1267 / NRRL Y-1140 / WM37)</name>
    <name type="common">Yeast</name>
    <name type="synonym">Candida sphaerica</name>
    <dbReference type="NCBI Taxonomy" id="284590"/>
    <lineage>
        <taxon>Eukaryota</taxon>
        <taxon>Fungi</taxon>
        <taxon>Dikarya</taxon>
        <taxon>Ascomycota</taxon>
        <taxon>Saccharomycotina</taxon>
        <taxon>Saccharomycetes</taxon>
        <taxon>Saccharomycetales</taxon>
        <taxon>Saccharomycetaceae</taxon>
        <taxon>Kluyveromyces</taxon>
    </lineage>
</organism>
<dbReference type="STRING" id="284590.Q6CSZ1"/>
<dbReference type="CDD" id="cd16991">
    <property type="entry name" value="ENTH_Ent1_Ent2"/>
    <property type="match status" value="1"/>
</dbReference>
<dbReference type="OMA" id="PPNHTGY"/>
<dbReference type="PANTHER" id="PTHR12276:SF110">
    <property type="entry name" value="EPSIN-1-RELATED"/>
    <property type="match status" value="1"/>
</dbReference>
<sequence>MSKAFLRSAKNLVNGYSQAQVLVRSATSNDKDGPSVDQLEELAERTFDNVEFFEIMDMLDKRLNDKGRNWRHVAKSLTCLDFLVRCGSENCVFWCKENLYIIKTLREFTHTDEFTEIDNGEIVRVKAKELTALLRDEERLKEERMMRLKGRKRGGRKNRRDDNEDDDDLQRALEESRITAEEEERRRKQLMMQGDDSSLQAALELSKEEEELRRLQQLQAQQQAALWQQQQQQQPMYYDIFGNPISAEEYLQYQQQQMLAQQQQEQYMAEQQYLAAQQQYLAQQQMLAQQQQQLLAQQQQQQFQMPLQTGSNNPFALNRPPSPQEIEEIEEPDFTPVQLPPSPSPAAVPQQEFKPVPKQRTGNQSISDKFSELNNLLASGTGIDTFGNTGETRVPAQHTKTGTFINSQGTGYKQITNDAPKHNPFLTSQYTGIPSSAIAPSYTGYGFGNQASSSSQQNNFSNRNGNSNNINNTNLIDL</sequence>
<dbReference type="GO" id="GO:0005543">
    <property type="term" value="F:phospholipid binding"/>
    <property type="evidence" value="ECO:0007669"/>
    <property type="project" value="TreeGrafter"/>
</dbReference>
<evidence type="ECO:0000313" key="9">
    <source>
        <dbReference type="EMBL" id="CAH01799.1"/>
    </source>
</evidence>
<evidence type="ECO:0000259" key="8">
    <source>
        <dbReference type="PROSITE" id="PS50942"/>
    </source>
</evidence>
<keyword evidence="10" id="KW-1185">Reference proteome</keyword>
<dbReference type="Gene3D" id="1.25.40.90">
    <property type="match status" value="1"/>
</dbReference>
<gene>
    <name evidence="9" type="ORF">KLLA0_C16731g</name>
</gene>
<evidence type="ECO:0000256" key="3">
    <source>
        <dbReference type="ARBA" id="ARBA00010130"/>
    </source>
</evidence>
<dbReference type="GO" id="GO:0005886">
    <property type="term" value="C:plasma membrane"/>
    <property type="evidence" value="ECO:0007669"/>
    <property type="project" value="TreeGrafter"/>
</dbReference>
<dbReference type="InParanoid" id="Q6CSZ1"/>
<evidence type="ECO:0000256" key="5">
    <source>
        <dbReference type="ARBA" id="ARBA00022553"/>
    </source>
</evidence>
<dbReference type="Pfam" id="PF01417">
    <property type="entry name" value="ENTH"/>
    <property type="match status" value="1"/>
</dbReference>
<dbReference type="FunCoup" id="Q6CSZ1">
    <property type="interactions" value="163"/>
</dbReference>
<dbReference type="KEGG" id="kla:KLLA0_C16731g"/>
<dbReference type="PANTHER" id="PTHR12276">
    <property type="entry name" value="EPSIN/ENT-RELATED"/>
    <property type="match status" value="1"/>
</dbReference>
<accession>Q6CSZ1</accession>
<comment type="subcellular location">
    <subcellularLocation>
        <location evidence="2">Cytoplasm</location>
    </subcellularLocation>
    <subcellularLocation>
        <location evidence="1">Membrane</location>
        <topology evidence="1">Peripheral membrane protein</topology>
    </subcellularLocation>
</comment>
<protein>
    <submittedName>
        <fullName evidence="9">KLLA0C16731p</fullName>
    </submittedName>
</protein>
<dbReference type="InterPro" id="IPR013809">
    <property type="entry name" value="ENTH"/>
</dbReference>
<dbReference type="GO" id="GO:0005768">
    <property type="term" value="C:endosome"/>
    <property type="evidence" value="ECO:0007669"/>
    <property type="project" value="TreeGrafter"/>
</dbReference>
<evidence type="ECO:0000256" key="7">
    <source>
        <dbReference type="SAM" id="MobiDB-lite"/>
    </source>
</evidence>
<dbReference type="GO" id="GO:0030125">
    <property type="term" value="C:clathrin vesicle coat"/>
    <property type="evidence" value="ECO:0007669"/>
    <property type="project" value="TreeGrafter"/>
</dbReference>
<evidence type="ECO:0000313" key="10">
    <source>
        <dbReference type="Proteomes" id="UP000000598"/>
    </source>
</evidence>
<dbReference type="SMART" id="SM00726">
    <property type="entry name" value="UIM"/>
    <property type="match status" value="2"/>
</dbReference>